<feature type="transmembrane region" description="Helical" evidence="6">
    <location>
        <begin position="105"/>
        <end position="124"/>
    </location>
</feature>
<feature type="transmembrane region" description="Helical" evidence="6">
    <location>
        <begin position="32"/>
        <end position="53"/>
    </location>
</feature>
<evidence type="ECO:0000256" key="6">
    <source>
        <dbReference type="SAM" id="Phobius"/>
    </source>
</evidence>
<evidence type="ECO:0000256" key="1">
    <source>
        <dbReference type="ARBA" id="ARBA00004651"/>
    </source>
</evidence>
<gene>
    <name evidence="8" type="ORF">KAK11_03100</name>
</gene>
<evidence type="ECO:0000256" key="3">
    <source>
        <dbReference type="ARBA" id="ARBA00022692"/>
    </source>
</evidence>
<keyword evidence="5 6" id="KW-0472">Membrane</keyword>
<dbReference type="Proteomes" id="UP000672097">
    <property type="component" value="Unassembled WGS sequence"/>
</dbReference>
<keyword evidence="9" id="KW-1185">Reference proteome</keyword>
<feature type="domain" description="EamA" evidence="7">
    <location>
        <begin position="8"/>
        <end position="146"/>
    </location>
</feature>
<evidence type="ECO:0000256" key="4">
    <source>
        <dbReference type="ARBA" id="ARBA00022989"/>
    </source>
</evidence>
<organism evidence="8 9">
    <name type="scientific">Ideonella paludis</name>
    <dbReference type="NCBI Taxonomy" id="1233411"/>
    <lineage>
        <taxon>Bacteria</taxon>
        <taxon>Pseudomonadati</taxon>
        <taxon>Pseudomonadota</taxon>
        <taxon>Betaproteobacteria</taxon>
        <taxon>Burkholderiales</taxon>
        <taxon>Sphaerotilaceae</taxon>
        <taxon>Ideonella</taxon>
    </lineage>
</organism>
<dbReference type="Pfam" id="PF00892">
    <property type="entry name" value="EamA"/>
    <property type="match status" value="2"/>
</dbReference>
<reference evidence="8 9" key="1">
    <citation type="submission" date="2021-04" db="EMBL/GenBank/DDBJ databases">
        <title>The genome sequence of type strain Ideonella paludis KCTC 32238.</title>
        <authorList>
            <person name="Liu Y."/>
        </authorList>
    </citation>
    <scope>NUCLEOTIDE SEQUENCE [LARGE SCALE GENOMIC DNA]</scope>
    <source>
        <strain evidence="8 9">KCTC 32238</strain>
    </source>
</reference>
<feature type="transmembrane region" description="Helical" evidence="6">
    <location>
        <begin position="74"/>
        <end position="93"/>
    </location>
</feature>
<dbReference type="EMBL" id="JAGQDG010000001">
    <property type="protein sequence ID" value="MBQ0934302.1"/>
    <property type="molecule type" value="Genomic_DNA"/>
</dbReference>
<dbReference type="PANTHER" id="PTHR42920:SF5">
    <property type="entry name" value="EAMA DOMAIN-CONTAINING PROTEIN"/>
    <property type="match status" value="1"/>
</dbReference>
<feature type="transmembrane region" description="Helical" evidence="6">
    <location>
        <begin position="274"/>
        <end position="297"/>
    </location>
</feature>
<evidence type="ECO:0000313" key="9">
    <source>
        <dbReference type="Proteomes" id="UP000672097"/>
    </source>
</evidence>
<dbReference type="InterPro" id="IPR051258">
    <property type="entry name" value="Diverse_Substrate_Transporter"/>
</dbReference>
<dbReference type="InterPro" id="IPR000620">
    <property type="entry name" value="EamA_dom"/>
</dbReference>
<dbReference type="InterPro" id="IPR037185">
    <property type="entry name" value="EmrE-like"/>
</dbReference>
<protein>
    <submittedName>
        <fullName evidence="8">DMT family transporter</fullName>
    </submittedName>
</protein>
<dbReference type="PANTHER" id="PTHR42920">
    <property type="entry name" value="OS03G0707200 PROTEIN-RELATED"/>
    <property type="match status" value="1"/>
</dbReference>
<keyword evidence="2" id="KW-1003">Cell membrane</keyword>
<accession>A0ABS5DT29</accession>
<name>A0ABS5DT29_9BURK</name>
<feature type="transmembrane region" description="Helical" evidence="6">
    <location>
        <begin position="131"/>
        <end position="147"/>
    </location>
</feature>
<feature type="transmembrane region" description="Helical" evidence="6">
    <location>
        <begin position="7"/>
        <end position="26"/>
    </location>
</feature>
<keyword evidence="4 6" id="KW-1133">Transmembrane helix</keyword>
<evidence type="ECO:0000256" key="2">
    <source>
        <dbReference type="ARBA" id="ARBA00022475"/>
    </source>
</evidence>
<dbReference type="RefSeq" id="WP_210806022.1">
    <property type="nucleotide sequence ID" value="NZ_JAGQDG010000001.1"/>
</dbReference>
<feature type="transmembrane region" description="Helical" evidence="6">
    <location>
        <begin position="159"/>
        <end position="179"/>
    </location>
</feature>
<evidence type="ECO:0000256" key="5">
    <source>
        <dbReference type="ARBA" id="ARBA00023136"/>
    </source>
</evidence>
<feature type="transmembrane region" description="Helical" evidence="6">
    <location>
        <begin position="247"/>
        <end position="268"/>
    </location>
</feature>
<comment type="caution">
    <text evidence="8">The sequence shown here is derived from an EMBL/GenBank/DDBJ whole genome shotgun (WGS) entry which is preliminary data.</text>
</comment>
<proteinExistence type="predicted"/>
<evidence type="ECO:0000259" key="7">
    <source>
        <dbReference type="Pfam" id="PF00892"/>
    </source>
</evidence>
<evidence type="ECO:0000313" key="8">
    <source>
        <dbReference type="EMBL" id="MBQ0934302.1"/>
    </source>
</evidence>
<feature type="domain" description="EamA" evidence="7">
    <location>
        <begin position="157"/>
        <end position="288"/>
    </location>
</feature>
<feature type="transmembrane region" description="Helical" evidence="6">
    <location>
        <begin position="186"/>
        <end position="207"/>
    </location>
</feature>
<sequence length="303" mass="32195">MTRTQANAVMLTVAVIWGLAFVPQAWGMADMGPMAFTGLRFALGALVVAPLAWREHRQTAQAEAAAPGPALPGGLWLWMSALGVLIFAGAGMQQMGLLSTSVTNAGFLTGLYVPLVPILGWWFFKRAPHPVVWPAALGCLLGTWLLAGAKQVEIAAGDWWVIASCIPWALHITLVGWVAERWNAPYRLACVQFAMCSALGLATAWWLEPLSWSAIQAAAGAIAYTGLISVGVGYTAQVVAQRYTHPADAAIILSSETVFAALFGALLMGDRLSLLGWAGCSLILVCIVAAQWVPLVWRRGATA</sequence>
<comment type="subcellular location">
    <subcellularLocation>
        <location evidence="1">Cell membrane</location>
        <topology evidence="1">Multi-pass membrane protein</topology>
    </subcellularLocation>
</comment>
<dbReference type="SUPFAM" id="SSF103481">
    <property type="entry name" value="Multidrug resistance efflux transporter EmrE"/>
    <property type="match status" value="2"/>
</dbReference>
<feature type="transmembrane region" description="Helical" evidence="6">
    <location>
        <begin position="213"/>
        <end position="235"/>
    </location>
</feature>
<keyword evidence="3 6" id="KW-0812">Transmembrane</keyword>